<gene>
    <name evidence="1" type="ORF">FNY97_12740</name>
</gene>
<comment type="caution">
    <text evidence="1">The sequence shown here is derived from an EMBL/GenBank/DDBJ whole genome shotgun (WGS) entry which is preliminary data.</text>
</comment>
<keyword evidence="2" id="KW-1185">Reference proteome</keyword>
<accession>A0A553FMV6</accession>
<evidence type="ECO:0000313" key="1">
    <source>
        <dbReference type="EMBL" id="TRX58590.1"/>
    </source>
</evidence>
<evidence type="ECO:0000313" key="2">
    <source>
        <dbReference type="Proteomes" id="UP000320443"/>
    </source>
</evidence>
<reference evidence="1 2" key="1">
    <citation type="submission" date="2019-07" db="EMBL/GenBank/DDBJ databases">
        <title>Draft genome of C. aurimucosum strain 2274.</title>
        <authorList>
            <person name="Pacheco L.G.C."/>
            <person name="Aguiar E.R.G.R."/>
            <person name="Santos C.S."/>
            <person name="Rocha D.J.P.G."/>
            <person name="Sant'Anna L.O."/>
            <person name="Mattos-Guaraldi A.L."/>
            <person name="Santos L.S."/>
        </authorList>
    </citation>
    <scope>NUCLEOTIDE SEQUENCE [LARGE SCALE GENOMIC DNA]</scope>
    <source>
        <strain evidence="1 2">2274</strain>
    </source>
</reference>
<organism evidence="1 2">
    <name type="scientific">Corynebacterium hiratae</name>
    <dbReference type="NCBI Taxonomy" id="3139423"/>
    <lineage>
        <taxon>Bacteria</taxon>
        <taxon>Bacillati</taxon>
        <taxon>Actinomycetota</taxon>
        <taxon>Actinomycetes</taxon>
        <taxon>Mycobacteriales</taxon>
        <taxon>Corynebacteriaceae</taxon>
        <taxon>Corynebacterium</taxon>
    </lineage>
</organism>
<name>A0A553FMV6_9CORY</name>
<dbReference type="Proteomes" id="UP000320443">
    <property type="component" value="Unassembled WGS sequence"/>
</dbReference>
<proteinExistence type="predicted"/>
<sequence length="162" mass="17738">MDKVEVGDVVAFRESDSIVGQSLRARVVDIQPSGKASFRYSLELEDGSMRKVPRPRIKGPWAKAAEIDDLVNHQVRLHAQRSGEEEDSAASFMVESCRLGEAMELGSGDDFIITDPKTLEELVDSPLDVLLDGVLTAPLRGRAADISHGRSPHCAKIRRSLS</sequence>
<dbReference type="AlphaFoldDB" id="A0A553FMV6"/>
<protein>
    <submittedName>
        <fullName evidence="1">Uncharacterized protein</fullName>
    </submittedName>
</protein>
<dbReference type="EMBL" id="VKDK01000032">
    <property type="protein sequence ID" value="TRX58590.1"/>
    <property type="molecule type" value="Genomic_DNA"/>
</dbReference>
<dbReference type="RefSeq" id="WP_144014084.1">
    <property type="nucleotide sequence ID" value="NZ_VKDK01000032.1"/>
</dbReference>